<reference evidence="1" key="1">
    <citation type="submission" date="2020-04" db="EMBL/GenBank/DDBJ databases">
        <authorList>
            <person name="Chiriac C."/>
            <person name="Salcher M."/>
            <person name="Ghai R."/>
            <person name="Kavagutti S V."/>
        </authorList>
    </citation>
    <scope>NUCLEOTIDE SEQUENCE</scope>
</reference>
<name>A0A6J5KWA0_9CAUD</name>
<evidence type="ECO:0000313" key="1">
    <source>
        <dbReference type="EMBL" id="CAB4124249.1"/>
    </source>
</evidence>
<proteinExistence type="predicted"/>
<gene>
    <name evidence="1" type="ORF">UFOVP49_87</name>
</gene>
<accession>A0A6J5KWA0</accession>
<protein>
    <submittedName>
        <fullName evidence="1">Uncharacterized protein</fullName>
    </submittedName>
</protein>
<organism evidence="1">
    <name type="scientific">uncultured Caudovirales phage</name>
    <dbReference type="NCBI Taxonomy" id="2100421"/>
    <lineage>
        <taxon>Viruses</taxon>
        <taxon>Duplodnaviria</taxon>
        <taxon>Heunggongvirae</taxon>
        <taxon>Uroviricota</taxon>
        <taxon>Caudoviricetes</taxon>
        <taxon>Peduoviridae</taxon>
        <taxon>Maltschvirus</taxon>
        <taxon>Maltschvirus maltsch</taxon>
    </lineage>
</organism>
<dbReference type="EMBL" id="LR796178">
    <property type="protein sequence ID" value="CAB4124249.1"/>
    <property type="molecule type" value="Genomic_DNA"/>
</dbReference>
<sequence length="155" mass="16867">MAINFPSSPAPDTIYTYNGKSWKWNGTYWAGVAYVIDLINSVNTWKKGNATNSVDTSIVSGGVTLDCSRSNVHRVVLTENVALNAPTNPITGQVINITFAQDNVGGRTITFNSIFKFPGGNDPILSSTAFAVDVLTCQYDITLDSWYCVLIKNFS</sequence>